<dbReference type="Proteomes" id="UP000520814">
    <property type="component" value="Unassembled WGS sequence"/>
</dbReference>
<evidence type="ECO:0000313" key="1">
    <source>
        <dbReference type="EMBL" id="MBB6050512.1"/>
    </source>
</evidence>
<reference evidence="1 2" key="1">
    <citation type="submission" date="2020-08" db="EMBL/GenBank/DDBJ databases">
        <title>Genomic Encyclopedia of Type Strains, Phase IV (KMG-IV): sequencing the most valuable type-strain genomes for metagenomic binning, comparative biology and taxonomic classification.</title>
        <authorList>
            <person name="Goeker M."/>
        </authorList>
    </citation>
    <scope>NUCLEOTIDE SEQUENCE [LARGE SCALE GENOMIC DNA]</scope>
    <source>
        <strain evidence="1 2">DSM 23562</strain>
    </source>
</reference>
<dbReference type="EMBL" id="JACHGW010000002">
    <property type="protein sequence ID" value="MBB6050512.1"/>
    <property type="molecule type" value="Genomic_DNA"/>
</dbReference>
<dbReference type="AlphaFoldDB" id="A0A7W9SPK3"/>
<sequence length="215" mass="23823">MKDDPHLQLKRFLQGPPEEREDARQNLLAMGEGAVPPIIETLAEGSIDAPAYAEKYSHETLVAGLKLLVALNSPRSLWFLLRVTQNNYILHSIFQDALHATAKRGSSEDIVVLLDILRHAKPGRKDEERICNVHPTYAVWVAAALVQLAERDPRPELRAALPMLTLHPYLPVEFVALRLLLKGALSKKNLPIPAEAPPSTVEALPIPVEAPDDRV</sequence>
<gene>
    <name evidence="1" type="ORF">HNQ39_002303</name>
</gene>
<keyword evidence="2" id="KW-1185">Reference proteome</keyword>
<dbReference type="RefSeq" id="WP_184195605.1">
    <property type="nucleotide sequence ID" value="NZ_JACHGW010000002.1"/>
</dbReference>
<accession>A0A7W9SPK3</accession>
<proteinExistence type="predicted"/>
<evidence type="ECO:0000313" key="2">
    <source>
        <dbReference type="Proteomes" id="UP000520814"/>
    </source>
</evidence>
<comment type="caution">
    <text evidence="1">The sequence shown here is derived from an EMBL/GenBank/DDBJ whole genome shotgun (WGS) entry which is preliminary data.</text>
</comment>
<protein>
    <submittedName>
        <fullName evidence="1">Uncharacterized protein</fullName>
    </submittedName>
</protein>
<organism evidence="1 2">
    <name type="scientific">Armatimonas rosea</name>
    <dbReference type="NCBI Taxonomy" id="685828"/>
    <lineage>
        <taxon>Bacteria</taxon>
        <taxon>Bacillati</taxon>
        <taxon>Armatimonadota</taxon>
        <taxon>Armatimonadia</taxon>
        <taxon>Armatimonadales</taxon>
        <taxon>Armatimonadaceae</taxon>
        <taxon>Armatimonas</taxon>
    </lineage>
</organism>
<name>A0A7W9SPK3_ARMRO</name>